<protein>
    <submittedName>
        <fullName evidence="1">Bactofilin</fullName>
    </submittedName>
</protein>
<evidence type="ECO:0000313" key="2">
    <source>
        <dbReference type="Proteomes" id="UP000535838"/>
    </source>
</evidence>
<dbReference type="EMBL" id="JACJVQ010000002">
    <property type="protein sequence ID" value="MBB6632900.1"/>
    <property type="molecule type" value="Genomic_DNA"/>
</dbReference>
<dbReference type="RefSeq" id="WP_185118119.1">
    <property type="nucleotide sequence ID" value="NZ_JACJVQ010000002.1"/>
</dbReference>
<accession>A0A841SSK6</accession>
<dbReference type="AlphaFoldDB" id="A0A841SSK6"/>
<comment type="caution">
    <text evidence="1">The sequence shown here is derived from an EMBL/GenBank/DDBJ whole genome shotgun (WGS) entry which is preliminary data.</text>
</comment>
<name>A0A841SSK6_9BACL</name>
<keyword evidence="2" id="KW-1185">Reference proteome</keyword>
<evidence type="ECO:0000313" key="1">
    <source>
        <dbReference type="EMBL" id="MBB6632900.1"/>
    </source>
</evidence>
<proteinExistence type="predicted"/>
<dbReference type="Proteomes" id="UP000535838">
    <property type="component" value="Unassembled WGS sequence"/>
</dbReference>
<reference evidence="1 2" key="1">
    <citation type="submission" date="2020-08" db="EMBL/GenBank/DDBJ databases">
        <title>Cohnella phylogeny.</title>
        <authorList>
            <person name="Dunlap C."/>
        </authorList>
    </citation>
    <scope>NUCLEOTIDE SEQUENCE [LARGE SCALE GENOMIC DNA]</scope>
    <source>
        <strain evidence="1 2">DSM 25241</strain>
    </source>
</reference>
<gene>
    <name evidence="1" type="ORF">H7B67_02000</name>
</gene>
<organism evidence="1 2">
    <name type="scientific">Cohnella thailandensis</name>
    <dbReference type="NCBI Taxonomy" id="557557"/>
    <lineage>
        <taxon>Bacteria</taxon>
        <taxon>Bacillati</taxon>
        <taxon>Bacillota</taxon>
        <taxon>Bacilli</taxon>
        <taxon>Bacillales</taxon>
        <taxon>Paenibacillaceae</taxon>
        <taxon>Cohnella</taxon>
    </lineage>
</organism>
<sequence length="228" mass="24141">MAVSVPAKQGNLRLVGESVMNGGSFGRVSIVGEGKLIGRTECDSFGCTGNSVVEGDLVAKKVRVMGELKVDGDLKSREAKVTGEIQVKGSAQGDSLNVPGGSFSVEGDCEFEEMTVKGMIRAGGLLSADRMELRLFGGSSASEIGGGHILIKQSKAMKLKKMFAAHPNEVIKAGTIEGDVIELENTMADVVRGNRVSIGLGCEIGRVEYRGELKLDRRAKVGEQIRIQ</sequence>